<comment type="caution">
    <text evidence="1">The sequence shown here is derived from an EMBL/GenBank/DDBJ whole genome shotgun (WGS) entry which is preliminary data.</text>
</comment>
<dbReference type="EMBL" id="CAUYUJ010020837">
    <property type="protein sequence ID" value="CAK0900777.1"/>
    <property type="molecule type" value="Genomic_DNA"/>
</dbReference>
<reference evidence="1" key="1">
    <citation type="submission" date="2023-10" db="EMBL/GenBank/DDBJ databases">
        <authorList>
            <person name="Chen Y."/>
            <person name="Shah S."/>
            <person name="Dougan E. K."/>
            <person name="Thang M."/>
            <person name="Chan C."/>
        </authorList>
    </citation>
    <scope>NUCLEOTIDE SEQUENCE [LARGE SCALE GENOMIC DNA]</scope>
</reference>
<evidence type="ECO:0000313" key="1">
    <source>
        <dbReference type="EMBL" id="CAK0900777.1"/>
    </source>
</evidence>
<name>A0ABN9XLM6_9DINO</name>
<sequence length="112" mass="12751">MIGESVDIDEDAPPEVNQLRQEFAKSVSETYLNLFNEFPLRFLSGTDWACTQENVTFDVYARVLKDTGFIFMFKQGLIEEAFNGIVPGQNYLDVHADLDMVYQVPNLVKHVG</sequence>
<keyword evidence="2" id="KW-1185">Reference proteome</keyword>
<organism evidence="1 2">
    <name type="scientific">Prorocentrum cordatum</name>
    <dbReference type="NCBI Taxonomy" id="2364126"/>
    <lineage>
        <taxon>Eukaryota</taxon>
        <taxon>Sar</taxon>
        <taxon>Alveolata</taxon>
        <taxon>Dinophyceae</taxon>
        <taxon>Prorocentrales</taxon>
        <taxon>Prorocentraceae</taxon>
        <taxon>Prorocentrum</taxon>
    </lineage>
</organism>
<protein>
    <submittedName>
        <fullName evidence="1">Uncharacterized protein</fullName>
    </submittedName>
</protein>
<accession>A0ABN9XLM6</accession>
<gene>
    <name evidence="1" type="ORF">PCOR1329_LOCUS77983</name>
</gene>
<evidence type="ECO:0000313" key="2">
    <source>
        <dbReference type="Proteomes" id="UP001189429"/>
    </source>
</evidence>
<dbReference type="Proteomes" id="UP001189429">
    <property type="component" value="Unassembled WGS sequence"/>
</dbReference>
<proteinExistence type="predicted"/>